<sequence length="136" mass="14380">MVATFFDILAGVAVLIGAFFVLVAAVGVVRMPDVYVRMHAATKSGTLGSGLMLIGVAIQSGEVDIIMRALAAVVFLIATTPVAAHLLGRAAYICGVPPWRGTWIDELKGHYDPETHYLSAGNEPVNGGENRSKTKQ</sequence>
<feature type="transmembrane region" description="Helical" evidence="1">
    <location>
        <begin position="6"/>
        <end position="28"/>
    </location>
</feature>
<dbReference type="PANTHER" id="PTHR34703">
    <property type="entry name" value="ANTIPORTER SUBUNIT MNHG2-RELATED"/>
    <property type="match status" value="1"/>
</dbReference>
<organism evidence="2 3">
    <name type="scientific">Ferruginivarius sediminum</name>
    <dbReference type="NCBI Taxonomy" id="2661937"/>
    <lineage>
        <taxon>Bacteria</taxon>
        <taxon>Pseudomonadati</taxon>
        <taxon>Pseudomonadota</taxon>
        <taxon>Alphaproteobacteria</taxon>
        <taxon>Rhodospirillales</taxon>
        <taxon>Rhodospirillaceae</taxon>
        <taxon>Ferruginivarius</taxon>
    </lineage>
</organism>
<keyword evidence="1" id="KW-0472">Membrane</keyword>
<dbReference type="PANTHER" id="PTHR34703:SF1">
    <property type="entry name" value="ANTIPORTER SUBUNIT MNHG2-RELATED"/>
    <property type="match status" value="1"/>
</dbReference>
<gene>
    <name evidence="2" type="ORF">DRB17_01560</name>
</gene>
<evidence type="ECO:0000313" key="2">
    <source>
        <dbReference type="EMBL" id="RDD63878.1"/>
    </source>
</evidence>
<evidence type="ECO:0000313" key="3">
    <source>
        <dbReference type="Proteomes" id="UP000253941"/>
    </source>
</evidence>
<dbReference type="EMBL" id="QPMH01000001">
    <property type="protein sequence ID" value="RDD63878.1"/>
    <property type="molecule type" value="Genomic_DNA"/>
</dbReference>
<dbReference type="Proteomes" id="UP000253941">
    <property type="component" value="Unassembled WGS sequence"/>
</dbReference>
<reference evidence="2 3" key="1">
    <citation type="submission" date="2018-07" db="EMBL/GenBank/DDBJ databases">
        <title>Venubactetium sediminum gen. nov., sp. nov., isolated from a marine solar saltern.</title>
        <authorList>
            <person name="Wang S."/>
        </authorList>
    </citation>
    <scope>NUCLEOTIDE SEQUENCE [LARGE SCALE GENOMIC DNA]</scope>
    <source>
        <strain evidence="2 3">WD2A32</strain>
    </source>
</reference>
<dbReference type="RefSeq" id="WP_114580391.1">
    <property type="nucleotide sequence ID" value="NZ_QPMH01000001.1"/>
</dbReference>
<name>A0A369TF32_9PROT</name>
<protein>
    <submittedName>
        <fullName evidence="2">Monovalent cation/H(+) antiporter subunit G</fullName>
    </submittedName>
</protein>
<dbReference type="Pfam" id="PF03334">
    <property type="entry name" value="PhaG_MnhG_YufB"/>
    <property type="match status" value="1"/>
</dbReference>
<dbReference type="AlphaFoldDB" id="A0A369TF32"/>
<dbReference type="InterPro" id="IPR005133">
    <property type="entry name" value="PhaG_MnhG_YufB"/>
</dbReference>
<evidence type="ECO:0000256" key="1">
    <source>
        <dbReference type="SAM" id="Phobius"/>
    </source>
</evidence>
<comment type="caution">
    <text evidence="2">The sequence shown here is derived from an EMBL/GenBank/DDBJ whole genome shotgun (WGS) entry which is preliminary data.</text>
</comment>
<dbReference type="NCBIfam" id="TIGR01300">
    <property type="entry name" value="CPA3_mnhG_phaG"/>
    <property type="match status" value="1"/>
</dbReference>
<feature type="transmembrane region" description="Helical" evidence="1">
    <location>
        <begin position="65"/>
        <end position="87"/>
    </location>
</feature>
<feature type="transmembrane region" description="Helical" evidence="1">
    <location>
        <begin position="40"/>
        <end position="59"/>
    </location>
</feature>
<accession>A0A369TF32</accession>
<dbReference type="GO" id="GO:0015385">
    <property type="term" value="F:sodium:proton antiporter activity"/>
    <property type="evidence" value="ECO:0007669"/>
    <property type="project" value="TreeGrafter"/>
</dbReference>
<dbReference type="NCBIfam" id="NF009314">
    <property type="entry name" value="PRK12674.1-2"/>
    <property type="match status" value="1"/>
</dbReference>
<keyword evidence="1" id="KW-1133">Transmembrane helix</keyword>
<keyword evidence="1" id="KW-0812">Transmembrane</keyword>
<keyword evidence="3" id="KW-1185">Reference proteome</keyword>
<proteinExistence type="predicted"/>